<evidence type="ECO:0000313" key="11">
    <source>
        <dbReference type="EMBL" id="KAK4748202.1"/>
    </source>
</evidence>
<evidence type="ECO:0000256" key="8">
    <source>
        <dbReference type="ARBA" id="ARBA00023136"/>
    </source>
</evidence>
<dbReference type="PANTHER" id="PTHR48061:SF2">
    <property type="entry name" value="RECEPTOR LIKE PROTEIN 30-LIKE"/>
    <property type="match status" value="1"/>
</dbReference>
<proteinExistence type="inferred from homology"/>
<dbReference type="Pfam" id="PF00560">
    <property type="entry name" value="LRR_1"/>
    <property type="match status" value="2"/>
</dbReference>
<evidence type="ECO:0000256" key="5">
    <source>
        <dbReference type="ARBA" id="ARBA00022729"/>
    </source>
</evidence>
<keyword evidence="6" id="KW-0677">Repeat</keyword>
<evidence type="ECO:0000256" key="1">
    <source>
        <dbReference type="ARBA" id="ARBA00004479"/>
    </source>
</evidence>
<keyword evidence="3" id="KW-0433">Leucine-rich repeat</keyword>
<evidence type="ECO:0000256" key="6">
    <source>
        <dbReference type="ARBA" id="ARBA00022737"/>
    </source>
</evidence>
<reference evidence="11 12" key="1">
    <citation type="journal article" date="2023" name="Hortic Res">
        <title>Pangenome of water caltrop reveals structural variations and asymmetric subgenome divergence after allopolyploidization.</title>
        <authorList>
            <person name="Zhang X."/>
            <person name="Chen Y."/>
            <person name="Wang L."/>
            <person name="Yuan Y."/>
            <person name="Fang M."/>
            <person name="Shi L."/>
            <person name="Lu R."/>
            <person name="Comes H.P."/>
            <person name="Ma Y."/>
            <person name="Chen Y."/>
            <person name="Huang G."/>
            <person name="Zhou Y."/>
            <person name="Zheng Z."/>
            <person name="Qiu Y."/>
        </authorList>
    </citation>
    <scope>NUCLEOTIDE SEQUENCE [LARGE SCALE GENOMIC DNA]</scope>
    <source>
        <tissue evidence="11">Roots</tissue>
    </source>
</reference>
<keyword evidence="4" id="KW-0812">Transmembrane</keyword>
<evidence type="ECO:0000256" key="4">
    <source>
        <dbReference type="ARBA" id="ARBA00022692"/>
    </source>
</evidence>
<dbReference type="InterPro" id="IPR032675">
    <property type="entry name" value="LRR_dom_sf"/>
</dbReference>
<dbReference type="PANTHER" id="PTHR48061">
    <property type="entry name" value="LEUCINE-RICH REPEAT RECEPTOR PROTEIN KINASE EMS1-LIKE-RELATED"/>
    <property type="match status" value="1"/>
</dbReference>
<keyword evidence="7" id="KW-1133">Transmembrane helix</keyword>
<dbReference type="EMBL" id="JAXIOK010000019">
    <property type="protein sequence ID" value="KAK4748202.1"/>
    <property type="molecule type" value="Genomic_DNA"/>
</dbReference>
<organism evidence="11 12">
    <name type="scientific">Trapa incisa</name>
    <dbReference type="NCBI Taxonomy" id="236973"/>
    <lineage>
        <taxon>Eukaryota</taxon>
        <taxon>Viridiplantae</taxon>
        <taxon>Streptophyta</taxon>
        <taxon>Embryophyta</taxon>
        <taxon>Tracheophyta</taxon>
        <taxon>Spermatophyta</taxon>
        <taxon>Magnoliopsida</taxon>
        <taxon>eudicotyledons</taxon>
        <taxon>Gunneridae</taxon>
        <taxon>Pentapetalae</taxon>
        <taxon>rosids</taxon>
        <taxon>malvids</taxon>
        <taxon>Myrtales</taxon>
        <taxon>Lythraceae</taxon>
        <taxon>Trapa</taxon>
    </lineage>
</organism>
<evidence type="ECO:0000256" key="7">
    <source>
        <dbReference type="ARBA" id="ARBA00022989"/>
    </source>
</evidence>
<gene>
    <name evidence="11" type="ORF">SAY87_014788</name>
</gene>
<keyword evidence="9" id="KW-0675">Receptor</keyword>
<name>A0AAN7GWN7_9MYRT</name>
<evidence type="ECO:0000256" key="2">
    <source>
        <dbReference type="ARBA" id="ARBA00009592"/>
    </source>
</evidence>
<keyword evidence="12" id="KW-1185">Reference proteome</keyword>
<dbReference type="AlphaFoldDB" id="A0AAN7GWN7"/>
<keyword evidence="5" id="KW-0732">Signal</keyword>
<dbReference type="FunFam" id="3.80.10.10:FF:000041">
    <property type="entry name" value="LRR receptor-like serine/threonine-protein kinase ERECTA"/>
    <property type="match status" value="1"/>
</dbReference>
<evidence type="ECO:0000256" key="10">
    <source>
        <dbReference type="ARBA" id="ARBA00023180"/>
    </source>
</evidence>
<sequence length="261" mass="29031">MEFGPHNLTSTLSLLDLHSNKLGGKMPPLPPFATLVDYSRNKFNSCIPDDIGSSLSGAIFFSMSDNNFQGNIPESICQARYLQVLHLSDNSFTGIIPPCIANASLMVLNLRNNNLSGYIPEGFPRTCGLKTLDLSQNQLQGSIPLSLSNCTKLEVLNIGNNQMNGSFPCHLKNKMDLRVLVMRGNKFSGQIGCPENHAIWNLLQIVDLANNAFSKMPPEDCLHNWKAMQANNDINRLQQKYLGLTGLFYEDCEDSHSFHFH</sequence>
<evidence type="ECO:0000256" key="9">
    <source>
        <dbReference type="ARBA" id="ARBA00023170"/>
    </source>
</evidence>
<comment type="subcellular location">
    <subcellularLocation>
        <location evidence="1">Membrane</location>
        <topology evidence="1">Single-pass type I membrane protein</topology>
    </subcellularLocation>
</comment>
<comment type="similarity">
    <text evidence="2">Belongs to the RLP family.</text>
</comment>
<protein>
    <submittedName>
        <fullName evidence="11">Uncharacterized protein</fullName>
    </submittedName>
</protein>
<dbReference type="Proteomes" id="UP001345219">
    <property type="component" value="Chromosome 12"/>
</dbReference>
<accession>A0AAN7GWN7</accession>
<evidence type="ECO:0000256" key="3">
    <source>
        <dbReference type="ARBA" id="ARBA00022614"/>
    </source>
</evidence>
<comment type="caution">
    <text evidence="11">The sequence shown here is derived from an EMBL/GenBank/DDBJ whole genome shotgun (WGS) entry which is preliminary data.</text>
</comment>
<dbReference type="GO" id="GO:0016020">
    <property type="term" value="C:membrane"/>
    <property type="evidence" value="ECO:0007669"/>
    <property type="project" value="UniProtKB-SubCell"/>
</dbReference>
<dbReference type="Pfam" id="PF13855">
    <property type="entry name" value="LRR_8"/>
    <property type="match status" value="1"/>
</dbReference>
<evidence type="ECO:0000313" key="12">
    <source>
        <dbReference type="Proteomes" id="UP001345219"/>
    </source>
</evidence>
<dbReference type="InterPro" id="IPR046956">
    <property type="entry name" value="RLP23-like"/>
</dbReference>
<dbReference type="InterPro" id="IPR001611">
    <property type="entry name" value="Leu-rich_rpt"/>
</dbReference>
<dbReference type="SUPFAM" id="SSF52058">
    <property type="entry name" value="L domain-like"/>
    <property type="match status" value="1"/>
</dbReference>
<keyword evidence="8" id="KW-0472">Membrane</keyword>
<keyword evidence="10" id="KW-0325">Glycoprotein</keyword>
<dbReference type="Gene3D" id="3.80.10.10">
    <property type="entry name" value="Ribonuclease Inhibitor"/>
    <property type="match status" value="1"/>
</dbReference>